<accession>A0A4C1UG33</accession>
<comment type="caution">
    <text evidence="1">The sequence shown here is derived from an EMBL/GenBank/DDBJ whole genome shotgun (WGS) entry which is preliminary data.</text>
</comment>
<name>A0A4C1UG33_EUMVA</name>
<dbReference type="EMBL" id="BGZK01000169">
    <property type="protein sequence ID" value="GBP25110.1"/>
    <property type="molecule type" value="Genomic_DNA"/>
</dbReference>
<keyword evidence="2" id="KW-1185">Reference proteome</keyword>
<proteinExistence type="predicted"/>
<protein>
    <submittedName>
        <fullName evidence="1">Uncharacterized protein</fullName>
    </submittedName>
</protein>
<organism evidence="1 2">
    <name type="scientific">Eumeta variegata</name>
    <name type="common">Bagworm moth</name>
    <name type="synonym">Eumeta japonica</name>
    <dbReference type="NCBI Taxonomy" id="151549"/>
    <lineage>
        <taxon>Eukaryota</taxon>
        <taxon>Metazoa</taxon>
        <taxon>Ecdysozoa</taxon>
        <taxon>Arthropoda</taxon>
        <taxon>Hexapoda</taxon>
        <taxon>Insecta</taxon>
        <taxon>Pterygota</taxon>
        <taxon>Neoptera</taxon>
        <taxon>Endopterygota</taxon>
        <taxon>Lepidoptera</taxon>
        <taxon>Glossata</taxon>
        <taxon>Ditrysia</taxon>
        <taxon>Tineoidea</taxon>
        <taxon>Psychidae</taxon>
        <taxon>Oiketicinae</taxon>
        <taxon>Eumeta</taxon>
    </lineage>
</organism>
<evidence type="ECO:0000313" key="2">
    <source>
        <dbReference type="Proteomes" id="UP000299102"/>
    </source>
</evidence>
<reference evidence="1 2" key="1">
    <citation type="journal article" date="2019" name="Commun. Biol.">
        <title>The bagworm genome reveals a unique fibroin gene that provides high tensile strength.</title>
        <authorList>
            <person name="Kono N."/>
            <person name="Nakamura H."/>
            <person name="Ohtoshi R."/>
            <person name="Tomita M."/>
            <person name="Numata K."/>
            <person name="Arakawa K."/>
        </authorList>
    </citation>
    <scope>NUCLEOTIDE SEQUENCE [LARGE SCALE GENOMIC DNA]</scope>
</reference>
<sequence length="113" mass="12733">MLIHRRFGRRPKSDNRFAAAGGRDLPLRRLSPLEWNRMRSPAAPRGRPPRPPAAAEAPAVGVDFLSARDEAGRGAATGDLRARKIDLIWVVKMFYCGVSALAVRFRWRLLRML</sequence>
<evidence type="ECO:0000313" key="1">
    <source>
        <dbReference type="EMBL" id="GBP25110.1"/>
    </source>
</evidence>
<dbReference type="Proteomes" id="UP000299102">
    <property type="component" value="Unassembled WGS sequence"/>
</dbReference>
<dbReference type="AlphaFoldDB" id="A0A4C1UG33"/>
<gene>
    <name evidence="1" type="ORF">EVAR_19590_1</name>
</gene>